<organism evidence="1 2">
    <name type="scientific">Obba rivulosa</name>
    <dbReference type="NCBI Taxonomy" id="1052685"/>
    <lineage>
        <taxon>Eukaryota</taxon>
        <taxon>Fungi</taxon>
        <taxon>Dikarya</taxon>
        <taxon>Basidiomycota</taxon>
        <taxon>Agaricomycotina</taxon>
        <taxon>Agaricomycetes</taxon>
        <taxon>Polyporales</taxon>
        <taxon>Gelatoporiaceae</taxon>
        <taxon>Obba</taxon>
    </lineage>
</organism>
<reference evidence="1 2" key="1">
    <citation type="submission" date="2016-07" db="EMBL/GenBank/DDBJ databases">
        <title>Draft genome of the white-rot fungus Obba rivulosa 3A-2.</title>
        <authorList>
            <consortium name="DOE Joint Genome Institute"/>
            <person name="Miettinen O."/>
            <person name="Riley R."/>
            <person name="Acob R."/>
            <person name="Barry K."/>
            <person name="Cullen D."/>
            <person name="De Vries R."/>
            <person name="Hainaut M."/>
            <person name="Hatakka A."/>
            <person name="Henrissat B."/>
            <person name="Hilden K."/>
            <person name="Kuo R."/>
            <person name="Labutti K."/>
            <person name="Lipzen A."/>
            <person name="Makela M.R."/>
            <person name="Sandor L."/>
            <person name="Spatafora J.W."/>
            <person name="Grigoriev I.V."/>
            <person name="Hibbett D.S."/>
        </authorList>
    </citation>
    <scope>NUCLEOTIDE SEQUENCE [LARGE SCALE GENOMIC DNA]</scope>
    <source>
        <strain evidence="1 2">3A-2</strain>
    </source>
</reference>
<dbReference type="InterPro" id="IPR039196">
    <property type="entry name" value="Fmc1"/>
</dbReference>
<dbReference type="GO" id="GO:0033615">
    <property type="term" value="P:mitochondrial proton-transporting ATP synthase complex assembly"/>
    <property type="evidence" value="ECO:0007669"/>
    <property type="project" value="InterPro"/>
</dbReference>
<protein>
    <recommendedName>
        <fullName evidence="3">Complex 1 LYR protein</fullName>
    </recommendedName>
</protein>
<sequence>MSSTVRLYRSVIRELNRSAIAPRATRNKIITSHFRKIFEESLQGNRSERFETEARDAVTFLRSQRMHKVLLDRYNPLHDLTAEERIKATARRVGLDMPLTPQGEEEK</sequence>
<gene>
    <name evidence="1" type="ORF">OBBRIDRAFT_161597</name>
</gene>
<dbReference type="PANTHER" id="PTHR28015">
    <property type="entry name" value="ATP SYNTHASE ASSEMBLY FACTOR FMC1, MITOCHONDRIAL"/>
    <property type="match status" value="1"/>
</dbReference>
<dbReference type="OrthoDB" id="15893at2759"/>
<proteinExistence type="predicted"/>
<evidence type="ECO:0000313" key="2">
    <source>
        <dbReference type="Proteomes" id="UP000250043"/>
    </source>
</evidence>
<dbReference type="PANTHER" id="PTHR28015:SF1">
    <property type="entry name" value="ATP SYNTHASE ASSEMBLY FACTOR FMC1, MITOCHONDRIAL"/>
    <property type="match status" value="1"/>
</dbReference>
<evidence type="ECO:0008006" key="3">
    <source>
        <dbReference type="Google" id="ProtNLM"/>
    </source>
</evidence>
<name>A0A8E2DRA9_9APHY</name>
<dbReference type="Proteomes" id="UP000250043">
    <property type="component" value="Unassembled WGS sequence"/>
</dbReference>
<evidence type="ECO:0000313" key="1">
    <source>
        <dbReference type="EMBL" id="OCH94241.1"/>
    </source>
</evidence>
<accession>A0A8E2DRA9</accession>
<dbReference type="GO" id="GO:0005759">
    <property type="term" value="C:mitochondrial matrix"/>
    <property type="evidence" value="ECO:0007669"/>
    <property type="project" value="TreeGrafter"/>
</dbReference>
<keyword evidence="2" id="KW-1185">Reference proteome</keyword>
<dbReference type="Pfam" id="PF13233">
    <property type="entry name" value="Complex1_LYR_2"/>
    <property type="match status" value="1"/>
</dbReference>
<dbReference type="EMBL" id="KV722345">
    <property type="protein sequence ID" value="OCH94241.1"/>
    <property type="molecule type" value="Genomic_DNA"/>
</dbReference>
<dbReference type="AlphaFoldDB" id="A0A8E2DRA9"/>